<keyword evidence="5 7" id="KW-0238">DNA-binding</keyword>
<dbReference type="SMART" id="SM00434">
    <property type="entry name" value="TOP4c"/>
    <property type="match status" value="1"/>
</dbReference>
<dbReference type="InterPro" id="IPR035516">
    <property type="entry name" value="Gyrase/topoIV_suA_C"/>
</dbReference>
<dbReference type="Gene3D" id="3.90.199.10">
    <property type="entry name" value="Topoisomerase II, domain 5"/>
    <property type="match status" value="1"/>
</dbReference>
<dbReference type="Gene3D" id="3.30.1360.40">
    <property type="match status" value="1"/>
</dbReference>
<dbReference type="KEGG" id="rul:UC8_23290"/>
<dbReference type="OrthoDB" id="9806486at2"/>
<evidence type="ECO:0000313" key="10">
    <source>
        <dbReference type="EMBL" id="QEG40322.1"/>
    </source>
</evidence>
<sequence>MAKRRSPSRSRTKTNGKDTDGQLALEEAENQASAVPLRLAAQSRYLNYSLSVITSRALPDVRDGLKPVQRRILYAMDQLNLSATAKHRKCAKVVGDTMSNYHPHGDSSIYEALVRMAQPFSLRMPLVDGSGNFGSVDGDNAAAMRYTECRMTAVTAELLTDLSTQTVPFRANYDGTRREPIVLPSRMPNLLVNGATGIAVGMATNIPPHNLKEVCQALLKLLKDPEIKEYQLVANDAVRGPDFPTAGQIINSKEELREIYASGQGTIKLRGTSVVVAPPSGRRSKTASNKQTVLQITSIPYGVNKAAMVERMSELVYSGKLPLVEEVRDLSTDEIRVDVVLKAGADANKVLAYLYKHTPLQTNFHVNLTCLVPNANPETSSPARLGLKEILWHFLHFRLGVVTERLTNELNTLEKRIHLLNGFAFVFDVLDQIIKIIRNSDGKADAAEKIMRKYPAEKGGLDAEQTDAILELRLYRLAKLEINVVLDELKAKQKRAREIRKLLKDDTDDTNASGRWQIVREEIETIRDAYASDKRNRRLTLIETTVEEPEYNEEDFIVAEDCHVLITTDGWVKRQKQIADPSKSRLRSGDKVLACLAGSTRQTVAFFSSLGVCYTTRFADIPASTGFGEPIQKLFKLKDGERIIAALSMDPRVIGDIAEDPKKPDLCPETHALAATSNGFALRFGLHTFAEPSTRSGRRFARPSAGSQVIDVLPLHGSETVLAVSQNCRAMVCPAEEVNYLSGPGKGVTLLRLAKDDVLLGFKASTGDRDLMVVKTNRGAKKTISTAKYRVTSRGGRGTEIQKNGKIAEIVVDTPSAPAPLEEA</sequence>
<keyword evidence="6 7" id="KW-0413">Isomerase</keyword>
<evidence type="ECO:0000256" key="8">
    <source>
        <dbReference type="SAM" id="MobiDB-lite"/>
    </source>
</evidence>
<dbReference type="RefSeq" id="WP_068142601.1">
    <property type="nucleotide sequence ID" value="NZ_CP042914.1"/>
</dbReference>
<evidence type="ECO:0000256" key="4">
    <source>
        <dbReference type="ARBA" id="ARBA00023029"/>
    </source>
</evidence>
<dbReference type="InterPro" id="IPR050220">
    <property type="entry name" value="Type_II_DNA_Topoisomerases"/>
</dbReference>
<dbReference type="Gene3D" id="2.120.10.90">
    <property type="entry name" value="DNA gyrase/topoisomerase IV, subunit A, C-terminal"/>
    <property type="match status" value="1"/>
</dbReference>
<name>A0A5B9QQV4_9BACT</name>
<dbReference type="GO" id="GO:0006265">
    <property type="term" value="P:DNA topological change"/>
    <property type="evidence" value="ECO:0007669"/>
    <property type="project" value="UniProtKB-UniRule"/>
</dbReference>
<dbReference type="Gene3D" id="1.10.268.10">
    <property type="entry name" value="Topoisomerase, domain 3"/>
    <property type="match status" value="1"/>
</dbReference>
<feature type="region of interest" description="Disordered" evidence="8">
    <location>
        <begin position="1"/>
        <end position="22"/>
    </location>
</feature>
<dbReference type="AlphaFoldDB" id="A0A5B9QQV4"/>
<dbReference type="Proteomes" id="UP000325286">
    <property type="component" value="Chromosome"/>
</dbReference>
<dbReference type="CDD" id="cd00187">
    <property type="entry name" value="TOP4c"/>
    <property type="match status" value="1"/>
</dbReference>
<dbReference type="SUPFAM" id="SSF101904">
    <property type="entry name" value="GyrA/ParC C-terminal domain-like"/>
    <property type="match status" value="1"/>
</dbReference>
<dbReference type="GO" id="GO:0005737">
    <property type="term" value="C:cytoplasm"/>
    <property type="evidence" value="ECO:0007669"/>
    <property type="project" value="TreeGrafter"/>
</dbReference>
<dbReference type="PANTHER" id="PTHR43493:SF5">
    <property type="entry name" value="DNA GYRASE SUBUNIT A, CHLOROPLASTIC_MITOCHONDRIAL"/>
    <property type="match status" value="1"/>
</dbReference>
<keyword evidence="11" id="KW-1185">Reference proteome</keyword>
<dbReference type="InterPro" id="IPR006691">
    <property type="entry name" value="GyrA/parC_rep"/>
</dbReference>
<evidence type="ECO:0000256" key="2">
    <source>
        <dbReference type="ARBA" id="ARBA00008263"/>
    </source>
</evidence>
<evidence type="ECO:0000259" key="9">
    <source>
        <dbReference type="PROSITE" id="PS52040"/>
    </source>
</evidence>
<comment type="similarity">
    <text evidence="2">Belongs to the type II topoisomerase GyrA/ParC subunit family.</text>
</comment>
<dbReference type="InterPro" id="IPR002205">
    <property type="entry name" value="Topo_IIA_dom_A"/>
</dbReference>
<feature type="compositionally biased region" description="Basic residues" evidence="8">
    <location>
        <begin position="1"/>
        <end position="14"/>
    </location>
</feature>
<dbReference type="GO" id="GO:0005524">
    <property type="term" value="F:ATP binding"/>
    <property type="evidence" value="ECO:0007669"/>
    <property type="project" value="InterPro"/>
</dbReference>
<dbReference type="GO" id="GO:0009330">
    <property type="term" value="C:DNA topoisomerase type II (double strand cut, ATP-hydrolyzing) complex"/>
    <property type="evidence" value="ECO:0007669"/>
    <property type="project" value="TreeGrafter"/>
</dbReference>
<evidence type="ECO:0000256" key="7">
    <source>
        <dbReference type="PROSITE-ProRule" id="PRU01384"/>
    </source>
</evidence>
<feature type="domain" description="Topo IIA-type catalytic" evidence="9">
    <location>
        <begin position="58"/>
        <end position="556"/>
    </location>
</feature>
<dbReference type="GO" id="GO:0003677">
    <property type="term" value="F:DNA binding"/>
    <property type="evidence" value="ECO:0007669"/>
    <property type="project" value="UniProtKB-UniRule"/>
</dbReference>
<gene>
    <name evidence="10" type="primary">gyrA_1</name>
    <name evidence="10" type="ORF">UC8_23290</name>
</gene>
<proteinExistence type="inferred from homology"/>
<keyword evidence="4 7" id="KW-0799">Topoisomerase</keyword>
<organism evidence="10 11">
    <name type="scientific">Roseimaritima ulvae</name>
    <dbReference type="NCBI Taxonomy" id="980254"/>
    <lineage>
        <taxon>Bacteria</taxon>
        <taxon>Pseudomonadati</taxon>
        <taxon>Planctomycetota</taxon>
        <taxon>Planctomycetia</taxon>
        <taxon>Pirellulales</taxon>
        <taxon>Pirellulaceae</taxon>
        <taxon>Roseimaritima</taxon>
    </lineage>
</organism>
<dbReference type="InterPro" id="IPR013760">
    <property type="entry name" value="Topo_IIA-like_dom_sf"/>
</dbReference>
<evidence type="ECO:0000256" key="6">
    <source>
        <dbReference type="ARBA" id="ARBA00023235"/>
    </source>
</evidence>
<dbReference type="PANTHER" id="PTHR43493">
    <property type="entry name" value="DNA GYRASE/TOPOISOMERASE SUBUNIT A"/>
    <property type="match status" value="1"/>
</dbReference>
<reference evidence="10 11" key="1">
    <citation type="submission" date="2019-08" db="EMBL/GenBank/DDBJ databases">
        <title>Deep-cultivation of Planctomycetes and their phenomic and genomic characterization uncovers novel biology.</title>
        <authorList>
            <person name="Wiegand S."/>
            <person name="Jogler M."/>
            <person name="Boedeker C."/>
            <person name="Pinto D."/>
            <person name="Vollmers J."/>
            <person name="Rivas-Marin E."/>
            <person name="Kohn T."/>
            <person name="Peeters S.H."/>
            <person name="Heuer A."/>
            <person name="Rast P."/>
            <person name="Oberbeckmann S."/>
            <person name="Bunk B."/>
            <person name="Jeske O."/>
            <person name="Meyerdierks A."/>
            <person name="Storesund J.E."/>
            <person name="Kallscheuer N."/>
            <person name="Luecker S."/>
            <person name="Lage O.M."/>
            <person name="Pohl T."/>
            <person name="Merkel B.J."/>
            <person name="Hornburger P."/>
            <person name="Mueller R.-W."/>
            <person name="Bruemmer F."/>
            <person name="Labrenz M."/>
            <person name="Spormann A.M."/>
            <person name="Op den Camp H."/>
            <person name="Overmann J."/>
            <person name="Amann R."/>
            <person name="Jetten M.S.M."/>
            <person name="Mascher T."/>
            <person name="Medema M.H."/>
            <person name="Devos D.P."/>
            <person name="Kaster A.-K."/>
            <person name="Ovreas L."/>
            <person name="Rohde M."/>
            <person name="Galperin M.Y."/>
            <person name="Jogler C."/>
        </authorList>
    </citation>
    <scope>NUCLEOTIDE SEQUENCE [LARGE SCALE GENOMIC DNA]</scope>
    <source>
        <strain evidence="10 11">UC8</strain>
    </source>
</reference>
<dbReference type="Pfam" id="PF00521">
    <property type="entry name" value="DNA_topoisoIV"/>
    <property type="match status" value="1"/>
</dbReference>
<dbReference type="SUPFAM" id="SSF56719">
    <property type="entry name" value="Type II DNA topoisomerase"/>
    <property type="match status" value="1"/>
</dbReference>
<comment type="catalytic activity">
    <reaction evidence="1 7">
        <text>ATP-dependent breakage, passage and rejoining of double-stranded DNA.</text>
        <dbReference type="EC" id="5.6.2.2"/>
    </reaction>
</comment>
<accession>A0A5B9QQV4</accession>
<dbReference type="NCBIfam" id="NF004044">
    <property type="entry name" value="PRK05561.1"/>
    <property type="match status" value="1"/>
</dbReference>
<evidence type="ECO:0000256" key="3">
    <source>
        <dbReference type="ARBA" id="ARBA00012895"/>
    </source>
</evidence>
<protein>
    <recommendedName>
        <fullName evidence="3">DNA topoisomerase (ATP-hydrolyzing)</fullName>
        <ecNumber evidence="3">5.6.2.2</ecNumber>
    </recommendedName>
</protein>
<dbReference type="GO" id="GO:0003918">
    <property type="term" value="F:DNA topoisomerase type II (double strand cut, ATP-hydrolyzing) activity"/>
    <property type="evidence" value="ECO:0007669"/>
    <property type="project" value="UniProtKB-EC"/>
</dbReference>
<dbReference type="InterPro" id="IPR013757">
    <property type="entry name" value="Topo_IIA_A_a_sf"/>
</dbReference>
<dbReference type="PROSITE" id="PS52040">
    <property type="entry name" value="TOPO_IIA"/>
    <property type="match status" value="1"/>
</dbReference>
<dbReference type="EMBL" id="CP042914">
    <property type="protein sequence ID" value="QEG40322.1"/>
    <property type="molecule type" value="Genomic_DNA"/>
</dbReference>
<dbReference type="Pfam" id="PF03989">
    <property type="entry name" value="DNA_gyraseA_C"/>
    <property type="match status" value="3"/>
</dbReference>
<dbReference type="InterPro" id="IPR013758">
    <property type="entry name" value="Topo_IIA_A/C_ab"/>
</dbReference>
<evidence type="ECO:0000313" key="11">
    <source>
        <dbReference type="Proteomes" id="UP000325286"/>
    </source>
</evidence>
<dbReference type="EC" id="5.6.2.2" evidence="3"/>
<feature type="active site" description="O-(5'-phospho-DNA)-tyrosine intermediate" evidence="7">
    <location>
        <position position="146"/>
    </location>
</feature>
<dbReference type="FunFam" id="3.90.199.10:FF:000001">
    <property type="entry name" value="DNA gyrase subunit A"/>
    <property type="match status" value="1"/>
</dbReference>
<evidence type="ECO:0000256" key="5">
    <source>
        <dbReference type="ARBA" id="ARBA00023125"/>
    </source>
</evidence>
<evidence type="ECO:0000256" key="1">
    <source>
        <dbReference type="ARBA" id="ARBA00000185"/>
    </source>
</evidence>